<dbReference type="PANTHER" id="PTHR33219:SF14">
    <property type="entry name" value="PROTEIN COFACTOR ASSEMBLY OF COMPLEX C SUBUNIT B CCB3, CHLOROPLASTIC-RELATED"/>
    <property type="match status" value="1"/>
</dbReference>
<dbReference type="PANTHER" id="PTHR33219">
    <property type="entry name" value="YLMG HOMOLOG PROTEIN 2, CHLOROPLASTIC"/>
    <property type="match status" value="1"/>
</dbReference>
<gene>
    <name evidence="1" type="ORF">LCGC14_1791110</name>
</gene>
<comment type="caution">
    <text evidence="1">The sequence shown here is derived from an EMBL/GenBank/DDBJ whole genome shotgun (WGS) entry which is preliminary data.</text>
</comment>
<proteinExistence type="predicted"/>
<organism evidence="1">
    <name type="scientific">marine sediment metagenome</name>
    <dbReference type="NCBI Taxonomy" id="412755"/>
    <lineage>
        <taxon>unclassified sequences</taxon>
        <taxon>metagenomes</taxon>
        <taxon>ecological metagenomes</taxon>
    </lineage>
</organism>
<evidence type="ECO:0008006" key="2">
    <source>
        <dbReference type="Google" id="ProtNLM"/>
    </source>
</evidence>
<dbReference type="Pfam" id="PF02325">
    <property type="entry name" value="CCB3_YggT"/>
    <property type="match status" value="1"/>
</dbReference>
<dbReference type="GO" id="GO:0016020">
    <property type="term" value="C:membrane"/>
    <property type="evidence" value="ECO:0007669"/>
    <property type="project" value="InterPro"/>
</dbReference>
<sequence>MSWVSLPDNPTVNMIAGFIRDVTEPYLGIFRRILPMASMGGAGIDFSPIIAFFVLNIISQLVHTMLVQLIA</sequence>
<evidence type="ECO:0000313" key="1">
    <source>
        <dbReference type="EMBL" id="KKM01773.1"/>
    </source>
</evidence>
<reference evidence="1" key="1">
    <citation type="journal article" date="2015" name="Nature">
        <title>Complex archaea that bridge the gap between prokaryotes and eukaryotes.</title>
        <authorList>
            <person name="Spang A."/>
            <person name="Saw J.H."/>
            <person name="Jorgensen S.L."/>
            <person name="Zaremba-Niedzwiedzka K."/>
            <person name="Martijn J."/>
            <person name="Lind A.E."/>
            <person name="van Eijk R."/>
            <person name="Schleper C."/>
            <person name="Guy L."/>
            <person name="Ettema T.J."/>
        </authorList>
    </citation>
    <scope>NUCLEOTIDE SEQUENCE</scope>
</reference>
<dbReference type="EMBL" id="LAZR01017105">
    <property type="protein sequence ID" value="KKM01773.1"/>
    <property type="molecule type" value="Genomic_DNA"/>
</dbReference>
<dbReference type="InterPro" id="IPR003425">
    <property type="entry name" value="CCB3/YggT"/>
</dbReference>
<dbReference type="AlphaFoldDB" id="A0A0F9JS63"/>
<accession>A0A0F9JS63</accession>
<protein>
    <recommendedName>
        <fullName evidence="2">YggT family protein</fullName>
    </recommendedName>
</protein>
<name>A0A0F9JS63_9ZZZZ</name>